<evidence type="ECO:0000256" key="1">
    <source>
        <dbReference type="SAM" id="MobiDB-lite"/>
    </source>
</evidence>
<evidence type="ECO:0000313" key="3">
    <source>
        <dbReference type="Proteomes" id="UP000027195"/>
    </source>
</evidence>
<feature type="compositionally biased region" description="Pro residues" evidence="1">
    <location>
        <begin position="299"/>
        <end position="318"/>
    </location>
</feature>
<dbReference type="HOGENOM" id="CLU_729564_0_0_1"/>
<name>A0A067N439_BOTB1</name>
<gene>
    <name evidence="2" type="ORF">BOTBODRAFT_52090</name>
</gene>
<protein>
    <submittedName>
        <fullName evidence="2">Uncharacterized protein</fullName>
    </submittedName>
</protein>
<dbReference type="InParanoid" id="A0A067N439"/>
<proteinExistence type="predicted"/>
<feature type="region of interest" description="Disordered" evidence="1">
    <location>
        <begin position="148"/>
        <end position="318"/>
    </location>
</feature>
<organism evidence="2 3">
    <name type="scientific">Botryobasidium botryosum (strain FD-172 SS1)</name>
    <dbReference type="NCBI Taxonomy" id="930990"/>
    <lineage>
        <taxon>Eukaryota</taxon>
        <taxon>Fungi</taxon>
        <taxon>Dikarya</taxon>
        <taxon>Basidiomycota</taxon>
        <taxon>Agaricomycotina</taxon>
        <taxon>Agaricomycetes</taxon>
        <taxon>Cantharellales</taxon>
        <taxon>Botryobasidiaceae</taxon>
        <taxon>Botryobasidium</taxon>
    </lineage>
</organism>
<sequence length="432" mass="47966">MITSNDKATAVGRNVKELVKSMKAATLLIPTIHDQSYTIDRYVSGLFNSIVWATVEYTPSRTFPEEERMRIGLQSPSFVVSWAVKLGSGSGSDQGGVLTFARVDPTRLFRLVAEMSSVYQELQKRGMATLMMKLPGGQEKYYLGQCTDGDPVVDESEQPPVLVPVPKSDPTNDPISFCIVVTTGDHNPAPRASGQKMRRADKGSSLSAARQQRSRDRHPDRQSPTGATPSDSDSSDSFQLFQSEDENGNERGSEHSPTPRRYKRRASGLQTLTPAKRAIRFTASSPSSRHHSSYTTQRLPPPPLFPVHLPSPTPPPSPVYQTRRGLVVKVLGIALARPFLEQSHSDALAKTVEVFTNLNAWKVRPNRPQYLTMREYEDNFPESNYTLERIGDWCAANIGDGGFCSRTYGDWLRVGKDIKIPYTVEDPHLAID</sequence>
<accession>A0A067N439</accession>
<evidence type="ECO:0000313" key="2">
    <source>
        <dbReference type="EMBL" id="KDQ18867.1"/>
    </source>
</evidence>
<dbReference type="Proteomes" id="UP000027195">
    <property type="component" value="Unassembled WGS sequence"/>
</dbReference>
<reference evidence="3" key="1">
    <citation type="journal article" date="2014" name="Proc. Natl. Acad. Sci. U.S.A.">
        <title>Extensive sampling of basidiomycete genomes demonstrates inadequacy of the white-rot/brown-rot paradigm for wood decay fungi.</title>
        <authorList>
            <person name="Riley R."/>
            <person name="Salamov A.A."/>
            <person name="Brown D.W."/>
            <person name="Nagy L.G."/>
            <person name="Floudas D."/>
            <person name="Held B.W."/>
            <person name="Levasseur A."/>
            <person name="Lombard V."/>
            <person name="Morin E."/>
            <person name="Otillar R."/>
            <person name="Lindquist E.A."/>
            <person name="Sun H."/>
            <person name="LaButti K.M."/>
            <person name="Schmutz J."/>
            <person name="Jabbour D."/>
            <person name="Luo H."/>
            <person name="Baker S.E."/>
            <person name="Pisabarro A.G."/>
            <person name="Walton J.D."/>
            <person name="Blanchette R.A."/>
            <person name="Henrissat B."/>
            <person name="Martin F."/>
            <person name="Cullen D."/>
            <person name="Hibbett D.S."/>
            <person name="Grigoriev I.V."/>
        </authorList>
    </citation>
    <scope>NUCLEOTIDE SEQUENCE [LARGE SCALE GENOMIC DNA]</scope>
    <source>
        <strain evidence="3">FD-172 SS1</strain>
    </source>
</reference>
<dbReference type="AlphaFoldDB" id="A0A067N439"/>
<dbReference type="EMBL" id="KL198020">
    <property type="protein sequence ID" value="KDQ18867.1"/>
    <property type="molecule type" value="Genomic_DNA"/>
</dbReference>
<keyword evidence="3" id="KW-1185">Reference proteome</keyword>